<name>A0A8H8Z116_9PROT</name>
<evidence type="ECO:0000313" key="2">
    <source>
        <dbReference type="Proteomes" id="UP000601736"/>
    </source>
</evidence>
<protein>
    <recommendedName>
        <fullName evidence="3">BrnT family toxin</fullName>
    </recommendedName>
</protein>
<proteinExistence type="predicted"/>
<reference evidence="1" key="1">
    <citation type="submission" date="2021-02" db="EMBL/GenBank/DDBJ databases">
        <authorList>
            <person name="Han P."/>
        </authorList>
    </citation>
    <scope>NUCLEOTIDE SEQUENCE</scope>
    <source>
        <strain evidence="1">Nitrosomonas nitrosa 18-3D</strain>
    </source>
</reference>
<gene>
    <name evidence="1" type="ORF">NMYAN_340007</name>
</gene>
<dbReference type="Proteomes" id="UP000601736">
    <property type="component" value="Unassembled WGS sequence"/>
</dbReference>
<comment type="caution">
    <text evidence="1">The sequence shown here is derived from an EMBL/GenBank/DDBJ whole genome shotgun (WGS) entry which is preliminary data.</text>
</comment>
<evidence type="ECO:0000313" key="1">
    <source>
        <dbReference type="EMBL" id="CAE6511510.1"/>
    </source>
</evidence>
<organism evidence="1 2">
    <name type="scientific">Nitrosomonas nitrosa</name>
    <dbReference type="NCBI Taxonomy" id="52442"/>
    <lineage>
        <taxon>Bacteria</taxon>
        <taxon>Pseudomonadati</taxon>
        <taxon>Pseudomonadota</taxon>
        <taxon>Betaproteobacteria</taxon>
        <taxon>Nitrosomonadales</taxon>
        <taxon>Nitrosomonadaceae</taxon>
        <taxon>Nitrosomonas</taxon>
    </lineage>
</organism>
<dbReference type="AlphaFoldDB" id="A0A8H8Z116"/>
<evidence type="ECO:0008006" key="3">
    <source>
        <dbReference type="Google" id="ProtNLM"/>
    </source>
</evidence>
<accession>A0A8H8Z116</accession>
<sequence length="29" mass="3539">MFHTELDATIRIISARLMTKREKKIYEED</sequence>
<dbReference type="EMBL" id="CAJNAP010000028">
    <property type="protein sequence ID" value="CAE6511510.1"/>
    <property type="molecule type" value="Genomic_DNA"/>
</dbReference>